<proteinExistence type="inferred from homology"/>
<dbReference type="SUPFAM" id="SSF54637">
    <property type="entry name" value="Thioesterase/thiol ester dehydrase-isomerase"/>
    <property type="match status" value="1"/>
</dbReference>
<accession>A0A250G278</accession>
<name>A0A250G278_9FLAO</name>
<reference evidence="5" key="1">
    <citation type="submission" date="2017-06" db="EMBL/GenBank/DDBJ databases">
        <title>Capnocytophaga spp. assemblies.</title>
        <authorList>
            <person name="Gulvik C.A."/>
        </authorList>
    </citation>
    <scope>NUCLEOTIDE SEQUENCE [LARGE SCALE GENOMIC DNA]</scope>
    <source>
        <strain evidence="5">H2177</strain>
    </source>
</reference>
<keyword evidence="2" id="KW-0378">Hydrolase</keyword>
<comment type="similarity">
    <text evidence="1">Belongs to the thioesterase PaaI family.</text>
</comment>
<dbReference type="GO" id="GO:0005829">
    <property type="term" value="C:cytosol"/>
    <property type="evidence" value="ECO:0007669"/>
    <property type="project" value="TreeGrafter"/>
</dbReference>
<gene>
    <name evidence="4" type="ORF">CGC58_12205</name>
</gene>
<sequence length="140" mass="15728">MEENKNALLKKWKETSNDNLMKFWEVDFVDLGKDYIILKMPVTEKVTQIDGVLHGGATLALAESAGSIAAWILYRKEGESIRGIELSGNHVRAAKVGETVFAKATCINPGRTLQLWEIKITNQDDKLISFCKFTTIKIKE</sequence>
<evidence type="ECO:0000256" key="2">
    <source>
        <dbReference type="ARBA" id="ARBA00022801"/>
    </source>
</evidence>
<dbReference type="InterPro" id="IPR003736">
    <property type="entry name" value="PAAI_dom"/>
</dbReference>
<evidence type="ECO:0000313" key="5">
    <source>
        <dbReference type="Proteomes" id="UP000217348"/>
    </source>
</evidence>
<dbReference type="Proteomes" id="UP000217348">
    <property type="component" value="Chromosome"/>
</dbReference>
<dbReference type="PANTHER" id="PTHR43240">
    <property type="entry name" value="1,4-DIHYDROXY-2-NAPHTHOYL-COA THIOESTERASE 1"/>
    <property type="match status" value="1"/>
</dbReference>
<dbReference type="CDD" id="cd03443">
    <property type="entry name" value="PaaI_thioesterase"/>
    <property type="match status" value="1"/>
</dbReference>
<dbReference type="InterPro" id="IPR029069">
    <property type="entry name" value="HotDog_dom_sf"/>
</dbReference>
<organism evidence="4 5">
    <name type="scientific">Capnocytophaga stomatis</name>
    <dbReference type="NCBI Taxonomy" id="1848904"/>
    <lineage>
        <taxon>Bacteria</taxon>
        <taxon>Pseudomonadati</taxon>
        <taxon>Bacteroidota</taxon>
        <taxon>Flavobacteriia</taxon>
        <taxon>Flavobacteriales</taxon>
        <taxon>Flavobacteriaceae</taxon>
        <taxon>Capnocytophaga</taxon>
    </lineage>
</organism>
<evidence type="ECO:0000313" key="4">
    <source>
        <dbReference type="EMBL" id="ATA90428.1"/>
    </source>
</evidence>
<feature type="domain" description="Thioesterase" evidence="3">
    <location>
        <begin position="51"/>
        <end position="128"/>
    </location>
</feature>
<dbReference type="NCBIfam" id="TIGR00369">
    <property type="entry name" value="unchar_dom_1"/>
    <property type="match status" value="1"/>
</dbReference>
<dbReference type="EMBL" id="CP022387">
    <property type="protein sequence ID" value="ATA90428.1"/>
    <property type="molecule type" value="Genomic_DNA"/>
</dbReference>
<dbReference type="RefSeq" id="WP_095896967.1">
    <property type="nucleotide sequence ID" value="NZ_BOPK01000009.1"/>
</dbReference>
<dbReference type="Pfam" id="PF03061">
    <property type="entry name" value="4HBT"/>
    <property type="match status" value="1"/>
</dbReference>
<dbReference type="InterPro" id="IPR006683">
    <property type="entry name" value="Thioestr_dom"/>
</dbReference>
<dbReference type="OrthoDB" id="9798208at2"/>
<dbReference type="PANTHER" id="PTHR43240:SF5">
    <property type="entry name" value="1,4-DIHYDROXY-2-NAPHTHOYL-COA THIOESTERASE 1"/>
    <property type="match status" value="1"/>
</dbReference>
<protein>
    <submittedName>
        <fullName evidence="4">Thioesterase</fullName>
    </submittedName>
</protein>
<dbReference type="KEGG" id="csto:CGC58_12205"/>
<evidence type="ECO:0000256" key="1">
    <source>
        <dbReference type="ARBA" id="ARBA00008324"/>
    </source>
</evidence>
<dbReference type="Gene3D" id="3.10.129.10">
    <property type="entry name" value="Hotdog Thioesterase"/>
    <property type="match status" value="1"/>
</dbReference>
<evidence type="ECO:0000259" key="3">
    <source>
        <dbReference type="Pfam" id="PF03061"/>
    </source>
</evidence>
<dbReference type="GO" id="GO:0061522">
    <property type="term" value="F:1,4-dihydroxy-2-naphthoyl-CoA thioesterase activity"/>
    <property type="evidence" value="ECO:0007669"/>
    <property type="project" value="TreeGrafter"/>
</dbReference>
<dbReference type="AlphaFoldDB" id="A0A250G278"/>